<dbReference type="Proteomes" id="UP000656042">
    <property type="component" value="Unassembled WGS sequence"/>
</dbReference>
<reference evidence="1" key="2">
    <citation type="submission" date="2020-09" db="EMBL/GenBank/DDBJ databases">
        <authorList>
            <person name="Sun Q."/>
            <person name="Zhou Y."/>
        </authorList>
    </citation>
    <scope>NUCLEOTIDE SEQUENCE</scope>
    <source>
        <strain evidence="1">CGMCC 4.7299</strain>
    </source>
</reference>
<evidence type="ECO:0000313" key="2">
    <source>
        <dbReference type="Proteomes" id="UP000656042"/>
    </source>
</evidence>
<keyword evidence="2" id="KW-1185">Reference proteome</keyword>
<dbReference type="InterPro" id="IPR006764">
    <property type="entry name" value="SAM_dep_MeTrfase_SAV2177_type"/>
</dbReference>
<dbReference type="Gene3D" id="3.40.50.150">
    <property type="entry name" value="Vaccinia Virus protein VP39"/>
    <property type="match status" value="1"/>
</dbReference>
<comment type="caution">
    <text evidence="1">The sequence shown here is derived from an EMBL/GenBank/DDBJ whole genome shotgun (WGS) entry which is preliminary data.</text>
</comment>
<name>A0A8J3FNL2_9ACTN</name>
<sequence length="258" mass="28648">MPPARRYDAWLGGKDNLAADRHSADTIEDAFPTIKQAARENRKWMRRAVRCLSEHDIRQFLDIGVGLPDPPNVHDIAQHIHPNTRVHYIDNDPLVGVHAEALLTDGPDGHTTFTTGDLRDPDTILHDAAQRLDFTQPIGLLIIAVLHFLPDTDHPHQLVARLVQELAPGSYLALTHATLDPLPPAQAHRLRDLAASGNHGALHPRTRDQVTAFFSGLDLAKPGLAYTNDWHPHLEPHPDPNLMHDHTATHAGLARKPR</sequence>
<dbReference type="EMBL" id="BMMX01000011">
    <property type="protein sequence ID" value="GGK94019.1"/>
    <property type="molecule type" value="Genomic_DNA"/>
</dbReference>
<evidence type="ECO:0008006" key="3">
    <source>
        <dbReference type="Google" id="ProtNLM"/>
    </source>
</evidence>
<dbReference type="PIRSF" id="PIRSF017393">
    <property type="entry name" value="MTase_SAV2177"/>
    <property type="match status" value="1"/>
</dbReference>
<gene>
    <name evidence="1" type="ORF">GCM10012284_30110</name>
</gene>
<reference evidence="1" key="1">
    <citation type="journal article" date="2014" name="Int. J. Syst. Evol. Microbiol.">
        <title>Complete genome sequence of Corynebacterium casei LMG S-19264T (=DSM 44701T), isolated from a smear-ripened cheese.</title>
        <authorList>
            <consortium name="US DOE Joint Genome Institute (JGI-PGF)"/>
            <person name="Walter F."/>
            <person name="Albersmeier A."/>
            <person name="Kalinowski J."/>
            <person name="Ruckert C."/>
        </authorList>
    </citation>
    <scope>NUCLEOTIDE SEQUENCE</scope>
    <source>
        <strain evidence="1">CGMCC 4.7299</strain>
    </source>
</reference>
<dbReference type="InterPro" id="IPR029063">
    <property type="entry name" value="SAM-dependent_MTases_sf"/>
</dbReference>
<accession>A0A8J3FNL2</accession>
<dbReference type="SUPFAM" id="SSF53335">
    <property type="entry name" value="S-adenosyl-L-methionine-dependent methyltransferases"/>
    <property type="match status" value="1"/>
</dbReference>
<dbReference type="RefSeq" id="WP_189079822.1">
    <property type="nucleotide sequence ID" value="NZ_BMMX01000011.1"/>
</dbReference>
<organism evidence="1 2">
    <name type="scientific">Mangrovihabitans endophyticus</name>
    <dbReference type="NCBI Taxonomy" id="1751298"/>
    <lineage>
        <taxon>Bacteria</taxon>
        <taxon>Bacillati</taxon>
        <taxon>Actinomycetota</taxon>
        <taxon>Actinomycetes</taxon>
        <taxon>Micromonosporales</taxon>
        <taxon>Micromonosporaceae</taxon>
        <taxon>Mangrovihabitans</taxon>
    </lineage>
</organism>
<proteinExistence type="predicted"/>
<dbReference type="AlphaFoldDB" id="A0A8J3FNL2"/>
<dbReference type="Pfam" id="PF04672">
    <property type="entry name" value="Methyltransf_19"/>
    <property type="match status" value="1"/>
</dbReference>
<evidence type="ECO:0000313" key="1">
    <source>
        <dbReference type="EMBL" id="GGK94019.1"/>
    </source>
</evidence>
<protein>
    <recommendedName>
        <fullName evidence="3">S-adenosyl methyltransferase</fullName>
    </recommendedName>
</protein>